<protein>
    <submittedName>
        <fullName evidence="1">Amidophosphoribosyltransferase protein</fullName>
        <ecNumber evidence="1">2.4.2.14</ecNumber>
    </submittedName>
</protein>
<proteinExistence type="predicted"/>
<evidence type="ECO:0000313" key="2">
    <source>
        <dbReference type="Proteomes" id="UP000006242"/>
    </source>
</evidence>
<name>A0ACB4V5J5_9GAMM</name>
<dbReference type="EC" id="2.4.2.14" evidence="1"/>
<reference evidence="1 2" key="1">
    <citation type="journal article" date="2011" name="J. Bacteriol.">
        <title>Genome sequence of Salinisphaera shabanensis, a gammaproteobacterium from the harsh, variable environment of the brine-seawater interface of the Shaban Deep in the Red Sea.</title>
        <authorList>
            <person name="Antunes A."/>
            <person name="Alam I."/>
            <person name="Bajic V.B."/>
            <person name="Stingl U."/>
        </authorList>
    </citation>
    <scope>NUCLEOTIDE SEQUENCE [LARGE SCALE GENOMIC DNA]</scope>
    <source>
        <strain evidence="1 2">E1L3A</strain>
    </source>
</reference>
<keyword evidence="1" id="KW-0328">Glycosyltransferase</keyword>
<reference evidence="1 2" key="2">
    <citation type="journal article" date="2013" name="PLoS ONE">
        <title>INDIGO - INtegrated Data Warehouse of MIcrobial GenOmes with Examples from the Red Sea Extremophiles.</title>
        <authorList>
            <person name="Alam I."/>
            <person name="Antunes A."/>
            <person name="Kamau A.A."/>
            <person name="Ba Alawi W."/>
            <person name="Kalkatawi M."/>
            <person name="Stingl U."/>
            <person name="Bajic V.B."/>
        </authorList>
    </citation>
    <scope>NUCLEOTIDE SEQUENCE [LARGE SCALE GENOMIC DNA]</scope>
    <source>
        <strain evidence="1 2">E1L3A</strain>
    </source>
</reference>
<gene>
    <name evidence="1" type="ORF">SSPSH_002023</name>
</gene>
<evidence type="ECO:0000313" key="1">
    <source>
        <dbReference type="EMBL" id="ERJ18946.1"/>
    </source>
</evidence>
<sequence length="255" mass="27875">MCRIAGFIGTDPLPLRTLICDPPHGLSHQSWAAQEMVSATVNADGWGAAWFDDAGKPAGYRQILPIWADANLDSLGRSLRSPVWLANVRSATAGLGTDYANTQPFYDEGLLFTHNGFIDRFAHTLRARLRAQVAPEIETTINGNTDSEYLFALLRQQTGPLTERLRAIIGLIRTWLADTPDVRALLNVIVSDGQQMVAVRAAVNGDAPSMYFHPDWHGGIAIGSEAFDNQSGWTYVASDEMIIAEPGDAPRRESL</sequence>
<comment type="caution">
    <text evidence="1">The sequence shown here is derived from an EMBL/GenBank/DDBJ whole genome shotgun (WGS) entry which is preliminary data.</text>
</comment>
<keyword evidence="1" id="KW-0808">Transferase</keyword>
<accession>A0ACB4V5J5</accession>
<dbReference type="EMBL" id="AFNV02000013">
    <property type="protein sequence ID" value="ERJ18946.1"/>
    <property type="molecule type" value="Genomic_DNA"/>
</dbReference>
<organism evidence="1 2">
    <name type="scientific">Salinisphaera shabanensis E1L3A</name>
    <dbReference type="NCBI Taxonomy" id="1033802"/>
    <lineage>
        <taxon>Bacteria</taxon>
        <taxon>Pseudomonadati</taxon>
        <taxon>Pseudomonadota</taxon>
        <taxon>Gammaproteobacteria</taxon>
        <taxon>Salinisphaerales</taxon>
        <taxon>Salinisphaeraceae</taxon>
        <taxon>Salinisphaera</taxon>
    </lineage>
</organism>
<dbReference type="Proteomes" id="UP000006242">
    <property type="component" value="Unassembled WGS sequence"/>
</dbReference>
<keyword evidence="2" id="KW-1185">Reference proteome</keyword>